<feature type="domain" description="Peptidase metallopeptidase" evidence="6">
    <location>
        <begin position="35"/>
        <end position="189"/>
    </location>
</feature>
<dbReference type="GO" id="GO:0006508">
    <property type="term" value="P:proteolysis"/>
    <property type="evidence" value="ECO:0007669"/>
    <property type="project" value="UniProtKB-KW"/>
</dbReference>
<keyword evidence="2" id="KW-0479">Metal-binding</keyword>
<feature type="signal peptide" evidence="5">
    <location>
        <begin position="1"/>
        <end position="32"/>
    </location>
</feature>
<dbReference type="InterPro" id="IPR006026">
    <property type="entry name" value="Peptidase_Metallo"/>
</dbReference>
<dbReference type="GO" id="GO:0008270">
    <property type="term" value="F:zinc ion binding"/>
    <property type="evidence" value="ECO:0007669"/>
    <property type="project" value="InterPro"/>
</dbReference>
<protein>
    <submittedName>
        <fullName evidence="7">Zn-dependent protease</fullName>
    </submittedName>
</protein>
<dbReference type="RefSeq" id="WP_225351240.1">
    <property type="nucleotide sequence ID" value="NZ_JZCR01000019.1"/>
</dbReference>
<dbReference type="GO" id="GO:0031012">
    <property type="term" value="C:extracellular matrix"/>
    <property type="evidence" value="ECO:0007669"/>
    <property type="project" value="InterPro"/>
</dbReference>
<feature type="chain" id="PRO_5038454293" evidence="5">
    <location>
        <begin position="33"/>
        <end position="189"/>
    </location>
</feature>
<dbReference type="Pfam" id="PF00413">
    <property type="entry name" value="Peptidase_M10"/>
    <property type="match status" value="1"/>
</dbReference>
<dbReference type="SUPFAM" id="SSF55486">
    <property type="entry name" value="Metalloproteases ('zincins'), catalytic domain"/>
    <property type="match status" value="1"/>
</dbReference>
<dbReference type="InterPro" id="IPR024079">
    <property type="entry name" value="MetalloPept_cat_dom_sf"/>
</dbReference>
<dbReference type="MEROPS" id="M10.009"/>
<dbReference type="InterPro" id="IPR001818">
    <property type="entry name" value="Pept_M10_metallopeptidase"/>
</dbReference>
<dbReference type="CDD" id="cd04268">
    <property type="entry name" value="ZnMc_MMP_like"/>
    <property type="match status" value="1"/>
</dbReference>
<evidence type="ECO:0000256" key="1">
    <source>
        <dbReference type="ARBA" id="ARBA00022670"/>
    </source>
</evidence>
<organism evidence="7 8">
    <name type="scientific">Levilactobacillus spicheri</name>
    <dbReference type="NCBI Taxonomy" id="216463"/>
    <lineage>
        <taxon>Bacteria</taxon>
        <taxon>Bacillati</taxon>
        <taxon>Bacillota</taxon>
        <taxon>Bacilli</taxon>
        <taxon>Lactobacillales</taxon>
        <taxon>Lactobacillaceae</taxon>
        <taxon>Levilactobacillus</taxon>
    </lineage>
</organism>
<evidence type="ECO:0000256" key="3">
    <source>
        <dbReference type="ARBA" id="ARBA00022801"/>
    </source>
</evidence>
<evidence type="ECO:0000256" key="4">
    <source>
        <dbReference type="ARBA" id="ARBA00022833"/>
    </source>
</evidence>
<dbReference type="GO" id="GO:0004222">
    <property type="term" value="F:metalloendopeptidase activity"/>
    <property type="evidence" value="ECO:0007669"/>
    <property type="project" value="InterPro"/>
</dbReference>
<dbReference type="EMBL" id="JZCR01000019">
    <property type="protein sequence ID" value="KJW12520.1"/>
    <property type="molecule type" value="Genomic_DNA"/>
</dbReference>
<keyword evidence="5" id="KW-0732">Signal</keyword>
<evidence type="ECO:0000256" key="2">
    <source>
        <dbReference type="ARBA" id="ARBA00022723"/>
    </source>
</evidence>
<dbReference type="STRING" id="216463.VC81_08515"/>
<dbReference type="PATRIC" id="fig|216463.3.peg.820"/>
<evidence type="ECO:0000313" key="8">
    <source>
        <dbReference type="Proteomes" id="UP000033491"/>
    </source>
</evidence>
<dbReference type="Proteomes" id="UP000033491">
    <property type="component" value="Unassembled WGS sequence"/>
</dbReference>
<evidence type="ECO:0000313" key="7">
    <source>
        <dbReference type="EMBL" id="KJW12520.1"/>
    </source>
</evidence>
<name>A0A0F3RRK6_9LACO</name>
<evidence type="ECO:0000256" key="5">
    <source>
        <dbReference type="SAM" id="SignalP"/>
    </source>
</evidence>
<keyword evidence="3" id="KW-0378">Hydrolase</keyword>
<reference evidence="7 8" key="1">
    <citation type="submission" date="2015-03" db="EMBL/GenBank/DDBJ databases">
        <authorList>
            <person name="Zheng J."/>
            <person name="Ganezle M."/>
        </authorList>
    </citation>
    <scope>NUCLEOTIDE SEQUENCE [LARGE SCALE GENOMIC DNA]</scope>
    <source>
        <strain evidence="7 8">LP38</strain>
    </source>
</reference>
<sequence length="189" mass="20781">MLIIIHGFKTTLLVACLTVAVFLGLTTTSAAAAAKTPSWGHWDSTKITYTYDGSSKYYRSVWKTAVKKWNRTGIVKLKAVSSVKKADVVLESSASLSTKTGLLSGYTNYSYVHKEEDNEIVSATSTLNRGLLTSFQYTKTQRMNVATHELGHALGLSHSKSSKSVMYPTNRYANISHQDKVALDKAYNS</sequence>
<proteinExistence type="predicted"/>
<gene>
    <name evidence="7" type="ORF">VC81_08515</name>
</gene>
<dbReference type="AlphaFoldDB" id="A0A0F3RRK6"/>
<keyword evidence="1 7" id="KW-0645">Protease</keyword>
<dbReference type="SMART" id="SM00235">
    <property type="entry name" value="ZnMc"/>
    <property type="match status" value="1"/>
</dbReference>
<keyword evidence="4" id="KW-0862">Zinc</keyword>
<dbReference type="Gene3D" id="3.40.390.10">
    <property type="entry name" value="Collagenase (Catalytic Domain)"/>
    <property type="match status" value="1"/>
</dbReference>
<comment type="caution">
    <text evidence="7">The sequence shown here is derived from an EMBL/GenBank/DDBJ whole genome shotgun (WGS) entry which is preliminary data.</text>
</comment>
<accession>A0A0F3RRK6</accession>
<evidence type="ECO:0000259" key="6">
    <source>
        <dbReference type="SMART" id="SM00235"/>
    </source>
</evidence>